<dbReference type="NCBIfam" id="NF038096">
    <property type="entry name" value="thylak_slr1796"/>
    <property type="match status" value="1"/>
</dbReference>
<organism evidence="2 3">
    <name type="scientific">Myxacorys almedinensis A</name>
    <dbReference type="NCBI Taxonomy" id="2690445"/>
    <lineage>
        <taxon>Bacteria</taxon>
        <taxon>Bacillati</taxon>
        <taxon>Cyanobacteriota</taxon>
        <taxon>Cyanophyceae</taxon>
        <taxon>Leptolyngbyales</taxon>
        <taxon>Leptolyngbyaceae</taxon>
        <taxon>Myxacorys</taxon>
        <taxon>Myxacorys almedinensis</taxon>
    </lineage>
</organism>
<reference evidence="2" key="1">
    <citation type="submission" date="2019-12" db="EMBL/GenBank/DDBJ databases">
        <title>High-Quality draft genome sequences of three cyanobacteria isolated from the limestone walls of the Old Cathedral of Coimbra.</title>
        <authorList>
            <person name="Tiago I."/>
            <person name="Soares F."/>
            <person name="Portugal A."/>
        </authorList>
    </citation>
    <scope>NUCLEOTIDE SEQUENCE</scope>
    <source>
        <strain evidence="2">A</strain>
    </source>
</reference>
<keyword evidence="1" id="KW-0812">Transmembrane</keyword>
<evidence type="ECO:0000256" key="1">
    <source>
        <dbReference type="SAM" id="Phobius"/>
    </source>
</evidence>
<keyword evidence="1" id="KW-0472">Membrane</keyword>
<keyword evidence="3" id="KW-1185">Reference proteome</keyword>
<dbReference type="EMBL" id="WVIE01000007">
    <property type="protein sequence ID" value="NDJ17192.1"/>
    <property type="molecule type" value="Genomic_DNA"/>
</dbReference>
<evidence type="ECO:0000313" key="2">
    <source>
        <dbReference type="EMBL" id="NDJ17192.1"/>
    </source>
</evidence>
<accession>A0A8J8CMF3</accession>
<dbReference type="InterPro" id="IPR036249">
    <property type="entry name" value="Thioredoxin-like_sf"/>
</dbReference>
<evidence type="ECO:0000313" key="3">
    <source>
        <dbReference type="Proteomes" id="UP000646053"/>
    </source>
</evidence>
<gene>
    <name evidence="2" type="ORF">GS601_07800</name>
</gene>
<comment type="caution">
    <text evidence="2">The sequence shown here is derived from an EMBL/GenBank/DDBJ whole genome shotgun (WGS) entry which is preliminary data.</text>
</comment>
<feature type="transmembrane region" description="Helical" evidence="1">
    <location>
        <begin position="26"/>
        <end position="43"/>
    </location>
</feature>
<dbReference type="InterPro" id="IPR048069">
    <property type="entry name" value="Thylak_slr1796"/>
</dbReference>
<proteinExistence type="predicted"/>
<dbReference type="Proteomes" id="UP000646053">
    <property type="component" value="Unassembled WGS sequence"/>
</dbReference>
<dbReference type="AlphaFoldDB" id="A0A8J8CMF3"/>
<dbReference type="Gene3D" id="3.40.30.10">
    <property type="entry name" value="Glutaredoxin"/>
    <property type="match status" value="1"/>
</dbReference>
<name>A0A8J8CMF3_9CYAN</name>
<sequence length="205" mass="22724">MEVLHVENGIPTPMNVVWLNAWKRRVFAVAVCCLIAIASLLCLPPSAWAGLEDDHFDGDIFALYAGNGSLAPPKVKLATSLKQGKPALLVFYTDDSRDSKAFATTVSQVQSLYVRALDILAIRVDSLPAKDTFEPTEEGYYYKGLVPKTVIFDQSGQIVLDETGTIPFEKIDDVLRKVFDLLPRSQSVILKRRPVNEVNTELVNE</sequence>
<dbReference type="SUPFAM" id="SSF52833">
    <property type="entry name" value="Thioredoxin-like"/>
    <property type="match status" value="1"/>
</dbReference>
<protein>
    <submittedName>
        <fullName evidence="2">Thioredoxin family protein</fullName>
    </submittedName>
</protein>
<keyword evidence="1" id="KW-1133">Transmembrane helix</keyword>